<evidence type="ECO:0000313" key="3">
    <source>
        <dbReference type="Proteomes" id="UP000245678"/>
    </source>
</evidence>
<dbReference type="Proteomes" id="UP000245678">
    <property type="component" value="Unassembled WGS sequence"/>
</dbReference>
<protein>
    <recommendedName>
        <fullName evidence="4">Molybdopterin-guanine dinucleotide biosynthesis protein MobB</fullName>
    </recommendedName>
</protein>
<organism evidence="2 3">
    <name type="scientific">Mucilaginibacter oryzae</name>
    <dbReference type="NCBI Taxonomy" id="468058"/>
    <lineage>
        <taxon>Bacteria</taxon>
        <taxon>Pseudomonadati</taxon>
        <taxon>Bacteroidota</taxon>
        <taxon>Sphingobacteriia</taxon>
        <taxon>Sphingobacteriales</taxon>
        <taxon>Sphingobacteriaceae</taxon>
        <taxon>Mucilaginibacter</taxon>
    </lineage>
</organism>
<evidence type="ECO:0000313" key="2">
    <source>
        <dbReference type="EMBL" id="PWK79715.1"/>
    </source>
</evidence>
<dbReference type="InterPro" id="IPR043766">
    <property type="entry name" value="BfmA-like"/>
</dbReference>
<sequence length="324" mass="37017">MFINITDSKEAANKGSSTGLVNYLEKENRINNKPEPEYWFNGQKIRIEPYEVMRSIDNNVAKLGKDDAKFFLVNISPSQKEIRFLKEQYGEDGAKEQMKGFAVRVMDAYARNFNRDGVNNNEDLLWFAKLENYRYYNYKDPEVKQGLKQRGERKEGEQMHVQVIVSRRDITNKIKLSPMNTSRGKNAEHSKKMGQFDRVAFKQSGESLFDSLFEFDRQLKDTMAYANVQKNGELSQREQLGVLLEGASQNYESRSVANEMARGVADGLFTTTAGMLSAAGKTAASFLEVMLEPMYTGGANIVSESEIEEKKRRKKKSRGQQISR</sequence>
<keyword evidence="3" id="KW-1185">Reference proteome</keyword>
<proteinExistence type="predicted"/>
<name>A0A316HNC1_9SPHI</name>
<comment type="caution">
    <text evidence="2">The sequence shown here is derived from an EMBL/GenBank/DDBJ whole genome shotgun (WGS) entry which is preliminary data.</text>
</comment>
<evidence type="ECO:0008006" key="4">
    <source>
        <dbReference type="Google" id="ProtNLM"/>
    </source>
</evidence>
<dbReference type="EMBL" id="QGHA01000001">
    <property type="protein sequence ID" value="PWK79715.1"/>
    <property type="molecule type" value="Genomic_DNA"/>
</dbReference>
<accession>A0A316HNC1</accession>
<gene>
    <name evidence="2" type="ORF">LX99_00175</name>
</gene>
<evidence type="ECO:0000256" key="1">
    <source>
        <dbReference type="SAM" id="MobiDB-lite"/>
    </source>
</evidence>
<dbReference type="Pfam" id="PF18976">
    <property type="entry name" value="DUF5712"/>
    <property type="match status" value="1"/>
</dbReference>
<feature type="region of interest" description="Disordered" evidence="1">
    <location>
        <begin position="303"/>
        <end position="324"/>
    </location>
</feature>
<dbReference type="AlphaFoldDB" id="A0A316HNC1"/>
<reference evidence="2 3" key="1">
    <citation type="submission" date="2018-05" db="EMBL/GenBank/DDBJ databases">
        <title>Genomic Encyclopedia of Archaeal and Bacterial Type Strains, Phase II (KMG-II): from individual species to whole genera.</title>
        <authorList>
            <person name="Goeker M."/>
        </authorList>
    </citation>
    <scope>NUCLEOTIDE SEQUENCE [LARGE SCALE GENOMIC DNA]</scope>
    <source>
        <strain evidence="2 3">DSM 19975</strain>
    </source>
</reference>
<dbReference type="RefSeq" id="WP_109605555.1">
    <property type="nucleotide sequence ID" value="NZ_QGHA01000001.1"/>
</dbReference>